<name>A0A6M4A9F7_9BURK</name>
<feature type="signal peptide" evidence="1">
    <location>
        <begin position="1"/>
        <end position="19"/>
    </location>
</feature>
<keyword evidence="3" id="KW-1185">Reference proteome</keyword>
<dbReference type="Proteomes" id="UP000274350">
    <property type="component" value="Chromosome"/>
</dbReference>
<evidence type="ECO:0000256" key="1">
    <source>
        <dbReference type="SAM" id="SignalP"/>
    </source>
</evidence>
<feature type="chain" id="PRO_5027041777" evidence="1">
    <location>
        <begin position="20"/>
        <end position="260"/>
    </location>
</feature>
<proteinExistence type="predicted"/>
<dbReference type="KEGG" id="upi:EJG51_018070"/>
<reference evidence="2 3" key="1">
    <citation type="journal article" date="2019" name="Int. J. Syst. Evol. Microbiol.">
        <title>Undibacterium piscinae sp. nov., isolated from Korean shiner intestine.</title>
        <authorList>
            <person name="Lee S.Y."/>
            <person name="Kang W."/>
            <person name="Kim P.S."/>
            <person name="Kim H.S."/>
            <person name="Sung H."/>
            <person name="Shin N.R."/>
            <person name="Whon T.W."/>
            <person name="Yun J.H."/>
            <person name="Lee J.Y."/>
            <person name="Lee J.Y."/>
            <person name="Jung M.J."/>
            <person name="Jeong Y.S."/>
            <person name="Tak E.J."/>
            <person name="Han J.E."/>
            <person name="Hyun D.W."/>
            <person name="Kang M.S."/>
            <person name="Lee K.E."/>
            <person name="Lee B.H."/>
            <person name="Bae J.W."/>
        </authorList>
    </citation>
    <scope>NUCLEOTIDE SEQUENCE [LARGE SCALE GENOMIC DNA]</scope>
    <source>
        <strain evidence="2 3">S11R28</strain>
    </source>
</reference>
<keyword evidence="1" id="KW-0732">Signal</keyword>
<gene>
    <name evidence="2" type="ORF">EJG51_018070</name>
</gene>
<dbReference type="OrthoDB" id="9133137at2"/>
<dbReference type="AlphaFoldDB" id="A0A6M4A9F7"/>
<accession>A0A6M4A9F7</accession>
<sequence length="260" mass="29858">MMKQLLASLLGILFLNVHAATPIKLCYEDGSVYPWISGDKQGLVIFELQLVEKDLNLEFEYLRLPWKRCLQEVQYGRIQAAIAASYNKDRAAWGSYPMNPDGSLDKELRLHTDSFFIFRRADSAIRWSNHKMENLGNQVIGAQLGYSVAKSLEDTGYPIKYVPGSDELMRLLDKGMLQVALLQNHEAARILRNSPALEKNIIKETEPVKVADQYLLFNSDYYAKEEILVKAIWQSISKIRKSKKYLEQESMMLMEEAKSK</sequence>
<protein>
    <submittedName>
        <fullName evidence="2">Amino acid ABC transporter substrate-binding protein</fullName>
    </submittedName>
</protein>
<dbReference type="EMBL" id="CP051152">
    <property type="protein sequence ID" value="QJQ07400.1"/>
    <property type="molecule type" value="Genomic_DNA"/>
</dbReference>
<evidence type="ECO:0000313" key="3">
    <source>
        <dbReference type="Proteomes" id="UP000274350"/>
    </source>
</evidence>
<organism evidence="2 3">
    <name type="scientific">Undibacterium piscinae</name>
    <dbReference type="NCBI Taxonomy" id="2495591"/>
    <lineage>
        <taxon>Bacteria</taxon>
        <taxon>Pseudomonadati</taxon>
        <taxon>Pseudomonadota</taxon>
        <taxon>Betaproteobacteria</taxon>
        <taxon>Burkholderiales</taxon>
        <taxon>Oxalobacteraceae</taxon>
        <taxon>Undibacterium</taxon>
    </lineage>
</organism>
<evidence type="ECO:0000313" key="2">
    <source>
        <dbReference type="EMBL" id="QJQ07400.1"/>
    </source>
</evidence>
<dbReference type="Gene3D" id="3.40.190.10">
    <property type="entry name" value="Periplasmic binding protein-like II"/>
    <property type="match status" value="2"/>
</dbReference>
<dbReference type="SUPFAM" id="SSF53850">
    <property type="entry name" value="Periplasmic binding protein-like II"/>
    <property type="match status" value="1"/>
</dbReference>